<keyword evidence="3" id="KW-0805">Transcription regulation</keyword>
<keyword evidence="1" id="KW-0547">Nucleotide-binding</keyword>
<evidence type="ECO:0000313" key="7">
    <source>
        <dbReference type="Proteomes" id="UP000216024"/>
    </source>
</evidence>
<dbReference type="OrthoDB" id="9803970at2"/>
<organism evidence="6 7">
    <name type="scientific">Anaeromicrobium sediminis</name>
    <dbReference type="NCBI Taxonomy" id="1478221"/>
    <lineage>
        <taxon>Bacteria</taxon>
        <taxon>Bacillati</taxon>
        <taxon>Bacillota</taxon>
        <taxon>Clostridia</taxon>
        <taxon>Peptostreptococcales</taxon>
        <taxon>Thermotaleaceae</taxon>
        <taxon>Anaeromicrobium</taxon>
    </lineage>
</organism>
<comment type="caution">
    <text evidence="6">The sequence shown here is derived from an EMBL/GenBank/DDBJ whole genome shotgun (WGS) entry which is preliminary data.</text>
</comment>
<dbReference type="GO" id="GO:0005524">
    <property type="term" value="F:ATP binding"/>
    <property type="evidence" value="ECO:0007669"/>
    <property type="project" value="UniProtKB-KW"/>
</dbReference>
<dbReference type="InterPro" id="IPR002197">
    <property type="entry name" value="HTH_Fis"/>
</dbReference>
<dbReference type="AlphaFoldDB" id="A0A267MJY3"/>
<protein>
    <submittedName>
        <fullName evidence="6">Transcriptional regulator</fullName>
    </submittedName>
</protein>
<name>A0A267MJY3_9FIRM</name>
<evidence type="ECO:0000313" key="6">
    <source>
        <dbReference type="EMBL" id="PAB59090.1"/>
    </source>
</evidence>
<dbReference type="SUPFAM" id="SSF52540">
    <property type="entry name" value="P-loop containing nucleoside triphosphate hydrolases"/>
    <property type="match status" value="1"/>
</dbReference>
<dbReference type="PROSITE" id="PS00675">
    <property type="entry name" value="SIGMA54_INTERACT_1"/>
    <property type="match status" value="1"/>
</dbReference>
<dbReference type="InterPro" id="IPR027417">
    <property type="entry name" value="P-loop_NTPase"/>
</dbReference>
<evidence type="ECO:0000256" key="4">
    <source>
        <dbReference type="ARBA" id="ARBA00023163"/>
    </source>
</evidence>
<evidence type="ECO:0000256" key="3">
    <source>
        <dbReference type="ARBA" id="ARBA00023015"/>
    </source>
</evidence>
<dbReference type="EMBL" id="NIBG01000009">
    <property type="protein sequence ID" value="PAB59090.1"/>
    <property type="molecule type" value="Genomic_DNA"/>
</dbReference>
<dbReference type="InterPro" id="IPR025662">
    <property type="entry name" value="Sigma_54_int_dom_ATP-bd_1"/>
</dbReference>
<dbReference type="PANTHER" id="PTHR32071:SF74">
    <property type="entry name" value="TRANSCRIPTIONAL ACTIVATOR ROCR"/>
    <property type="match status" value="1"/>
</dbReference>
<dbReference type="Pfam" id="PF00158">
    <property type="entry name" value="Sigma54_activat"/>
    <property type="match status" value="1"/>
</dbReference>
<dbReference type="Gene3D" id="1.10.8.60">
    <property type="match status" value="1"/>
</dbReference>
<dbReference type="Pfam" id="PF25601">
    <property type="entry name" value="AAA_lid_14"/>
    <property type="match status" value="1"/>
</dbReference>
<evidence type="ECO:0000256" key="2">
    <source>
        <dbReference type="ARBA" id="ARBA00022840"/>
    </source>
</evidence>
<dbReference type="SMART" id="SM00382">
    <property type="entry name" value="AAA"/>
    <property type="match status" value="1"/>
</dbReference>
<dbReference type="Pfam" id="PF02954">
    <property type="entry name" value="HTH_8"/>
    <property type="match status" value="1"/>
</dbReference>
<dbReference type="GO" id="GO:0043565">
    <property type="term" value="F:sequence-specific DNA binding"/>
    <property type="evidence" value="ECO:0007669"/>
    <property type="project" value="InterPro"/>
</dbReference>
<gene>
    <name evidence="6" type="ORF">CCE28_11260</name>
</gene>
<accession>A0A267MJY3</accession>
<dbReference type="GO" id="GO:0006355">
    <property type="term" value="P:regulation of DNA-templated transcription"/>
    <property type="evidence" value="ECO:0007669"/>
    <property type="project" value="InterPro"/>
</dbReference>
<dbReference type="InterPro" id="IPR058031">
    <property type="entry name" value="AAA_lid_NorR"/>
</dbReference>
<proteinExistence type="predicted"/>
<evidence type="ECO:0000256" key="1">
    <source>
        <dbReference type="ARBA" id="ARBA00022741"/>
    </source>
</evidence>
<dbReference type="InterPro" id="IPR002078">
    <property type="entry name" value="Sigma_54_int"/>
</dbReference>
<keyword evidence="4" id="KW-0804">Transcription</keyword>
<reference evidence="6 7" key="1">
    <citation type="submission" date="2017-06" db="EMBL/GenBank/DDBJ databases">
        <title>Draft genome sequence of anaerobic fermentative bacterium Anaeromicrobium sediminis DY2726D isolated from West Pacific Ocean sediments.</title>
        <authorList>
            <person name="Zeng X."/>
        </authorList>
    </citation>
    <scope>NUCLEOTIDE SEQUENCE [LARGE SCALE GENOMIC DNA]</scope>
    <source>
        <strain evidence="6 7">DY2726D</strain>
    </source>
</reference>
<dbReference type="InterPro" id="IPR009057">
    <property type="entry name" value="Homeodomain-like_sf"/>
</dbReference>
<dbReference type="PROSITE" id="PS50045">
    <property type="entry name" value="SIGMA54_INTERACT_4"/>
    <property type="match status" value="1"/>
</dbReference>
<dbReference type="CDD" id="cd00009">
    <property type="entry name" value="AAA"/>
    <property type="match status" value="1"/>
</dbReference>
<dbReference type="InterPro" id="IPR025944">
    <property type="entry name" value="Sigma_54_int_dom_CS"/>
</dbReference>
<sequence length="450" mass="51021">MITRYLEYMSELYDHIDAIIIVNKQGIIEYSAMFCPETNRFENEGITGKRLLEIYPTLTKETSSHYRVLKSGEPIVNEKQSLTNFKGESAVLINSTFPMEYNNEIIGTIEASVFSSAHKINSHKSLNDFRSHNALYTLEDIITKDDALLEIKEKLKRISQSNSSVLICGDTGTGKELVAQAIHNYSARNNGPFISQNCSAIPSTLLESTLFGTVKGSYTGAENKKGLFELANDGTLFLDEINSMDIGLQAKILKAIEEKKIRRVGGESFININIRVVSAMNTDPLAAIDDGILRKDLYYRLGVVQINLPPLKDRKKDILLLTDHFIKTYNHQMCKNILGVSEIVKNIFNSYTWPGNVRELRNAIESAFNLCTEEIIPLKDIPEYIIYNNKKEKYFAKDTVQNKSLPELLKNYEKNLILDALSISKNITEAAKKLQITRQSLQYKMDKYNL</sequence>
<evidence type="ECO:0000259" key="5">
    <source>
        <dbReference type="PROSITE" id="PS50045"/>
    </source>
</evidence>
<dbReference type="SUPFAM" id="SSF46689">
    <property type="entry name" value="Homeodomain-like"/>
    <property type="match status" value="1"/>
</dbReference>
<dbReference type="PROSITE" id="PS00688">
    <property type="entry name" value="SIGMA54_INTERACT_3"/>
    <property type="match status" value="1"/>
</dbReference>
<keyword evidence="7" id="KW-1185">Reference proteome</keyword>
<feature type="domain" description="Sigma-54 factor interaction" evidence="5">
    <location>
        <begin position="141"/>
        <end position="369"/>
    </location>
</feature>
<dbReference type="PANTHER" id="PTHR32071">
    <property type="entry name" value="TRANSCRIPTIONAL REGULATORY PROTEIN"/>
    <property type="match status" value="1"/>
</dbReference>
<dbReference type="Gene3D" id="1.10.10.60">
    <property type="entry name" value="Homeodomain-like"/>
    <property type="match status" value="1"/>
</dbReference>
<dbReference type="Gene3D" id="3.40.50.300">
    <property type="entry name" value="P-loop containing nucleotide triphosphate hydrolases"/>
    <property type="match status" value="1"/>
</dbReference>
<dbReference type="InterPro" id="IPR003593">
    <property type="entry name" value="AAA+_ATPase"/>
</dbReference>
<keyword evidence="2" id="KW-0067">ATP-binding</keyword>
<dbReference type="FunFam" id="3.40.50.300:FF:000006">
    <property type="entry name" value="DNA-binding transcriptional regulator NtrC"/>
    <property type="match status" value="1"/>
</dbReference>
<dbReference type="Proteomes" id="UP000216024">
    <property type="component" value="Unassembled WGS sequence"/>
</dbReference>